<dbReference type="GO" id="GO:0016746">
    <property type="term" value="F:acyltransferase activity"/>
    <property type="evidence" value="ECO:0007669"/>
    <property type="project" value="UniProtKB-KW"/>
</dbReference>
<dbReference type="KEGG" id="ans:ArsFIN_45060"/>
<dbReference type="EMBL" id="CP038615">
    <property type="protein sequence ID" value="QBY45895.1"/>
    <property type="molecule type" value="Genomic_DNA"/>
</dbReference>
<gene>
    <name evidence="7" type="primary">lpxP_1</name>
    <name evidence="7" type="ORF">ArsFIN_45060</name>
</gene>
<proteinExistence type="predicted"/>
<dbReference type="GO" id="GO:0009247">
    <property type="term" value="P:glycolipid biosynthetic process"/>
    <property type="evidence" value="ECO:0007669"/>
    <property type="project" value="UniProtKB-ARBA"/>
</dbReference>
<reference evidence="7 8" key="1">
    <citation type="submission" date="2019-03" db="EMBL/GenBank/DDBJ databases">
        <title>Long-read sequencing reveals hyperdense prophage content in a complex bacterial symbiont genome.</title>
        <authorList>
            <person name="Frost C.L."/>
            <person name="Siozios S."/>
            <person name="Nadal-Jimenez P."/>
            <person name="Brockhurst M.A."/>
            <person name="King K.C."/>
            <person name="Darby A.C."/>
            <person name="Hurst G.D.D."/>
        </authorList>
    </citation>
    <scope>NUCLEOTIDE SEQUENCE [LARGE SCALE GENOMIC DNA]</scope>
    <source>
        <strain evidence="7 8">FIN</strain>
        <plasmid evidence="8">parsfin3</plasmid>
    </source>
</reference>
<keyword evidence="7" id="KW-0614">Plasmid</keyword>
<dbReference type="GO" id="GO:0005886">
    <property type="term" value="C:plasma membrane"/>
    <property type="evidence" value="ECO:0007669"/>
    <property type="project" value="UniProtKB-SubCell"/>
</dbReference>
<name>A0A4P7KZU0_9GAMM</name>
<dbReference type="Pfam" id="PF03279">
    <property type="entry name" value="Lip_A_acyltrans"/>
    <property type="match status" value="1"/>
</dbReference>
<dbReference type="InterPro" id="IPR004960">
    <property type="entry name" value="LipA_acyltrans"/>
</dbReference>
<dbReference type="Proteomes" id="UP000295134">
    <property type="component" value="Plasmid pArsFIN3"/>
</dbReference>
<geneLocation type="plasmid" evidence="8">
    <name>parsfin3</name>
</geneLocation>
<dbReference type="EC" id="2.3.1.242" evidence="7"/>
<evidence type="ECO:0000256" key="3">
    <source>
        <dbReference type="ARBA" id="ARBA00022519"/>
    </source>
</evidence>
<keyword evidence="4 7" id="KW-0808">Transferase</keyword>
<keyword evidence="2" id="KW-1003">Cell membrane</keyword>
<evidence type="ECO:0000313" key="7">
    <source>
        <dbReference type="EMBL" id="QBY45895.1"/>
    </source>
</evidence>
<evidence type="ECO:0000256" key="2">
    <source>
        <dbReference type="ARBA" id="ARBA00022475"/>
    </source>
</evidence>
<keyword evidence="6 7" id="KW-0012">Acyltransferase</keyword>
<evidence type="ECO:0000313" key="8">
    <source>
        <dbReference type="Proteomes" id="UP000295134"/>
    </source>
</evidence>
<evidence type="ECO:0000256" key="1">
    <source>
        <dbReference type="ARBA" id="ARBA00004533"/>
    </source>
</evidence>
<keyword evidence="5" id="KW-0472">Membrane</keyword>
<evidence type="ECO:0000256" key="6">
    <source>
        <dbReference type="ARBA" id="ARBA00023315"/>
    </source>
</evidence>
<protein>
    <submittedName>
        <fullName evidence="7">Lipid A biosynthesis palmitoleoyltransferase</fullName>
        <ecNumber evidence="7">2.3.1.242</ecNumber>
    </submittedName>
</protein>
<comment type="subcellular location">
    <subcellularLocation>
        <location evidence="1">Cell inner membrane</location>
    </subcellularLocation>
</comment>
<dbReference type="AlphaFoldDB" id="A0A4P7KZU0"/>
<accession>A0A4P7KZU0</accession>
<sequence>MLTIVLIRNKDKDGYRLIIGEELTNYPKDDKVAAAAYMNKVVEKEILRAPEQYLWLHRRFKTRPQGEDSIY</sequence>
<organism evidence="7 8">
    <name type="scientific">Arsenophonus nasoniae</name>
    <name type="common">son-killer infecting Nasonia vitripennis</name>
    <dbReference type="NCBI Taxonomy" id="638"/>
    <lineage>
        <taxon>Bacteria</taxon>
        <taxon>Pseudomonadati</taxon>
        <taxon>Pseudomonadota</taxon>
        <taxon>Gammaproteobacteria</taxon>
        <taxon>Enterobacterales</taxon>
        <taxon>Morganellaceae</taxon>
        <taxon>Arsenophonus</taxon>
    </lineage>
</organism>
<keyword evidence="3" id="KW-0997">Cell inner membrane</keyword>
<evidence type="ECO:0000256" key="4">
    <source>
        <dbReference type="ARBA" id="ARBA00022679"/>
    </source>
</evidence>
<dbReference type="PANTHER" id="PTHR30606:SF7">
    <property type="entry name" value="LIPID A BIOSYNTHESIS PALMITOLEOYLTRANSFERASE"/>
    <property type="match status" value="1"/>
</dbReference>
<dbReference type="PANTHER" id="PTHR30606">
    <property type="entry name" value="LIPID A BIOSYNTHESIS LAUROYL ACYLTRANSFERASE"/>
    <property type="match status" value="1"/>
</dbReference>
<evidence type="ECO:0000256" key="5">
    <source>
        <dbReference type="ARBA" id="ARBA00023136"/>
    </source>
</evidence>